<dbReference type="EMBL" id="BK032618">
    <property type="protein sequence ID" value="DAF51608.1"/>
    <property type="molecule type" value="Genomic_DNA"/>
</dbReference>
<evidence type="ECO:0000313" key="1">
    <source>
        <dbReference type="EMBL" id="DAF51608.1"/>
    </source>
</evidence>
<accession>A0A8S5SL16</accession>
<organism evidence="1">
    <name type="scientific">Phage sp. ctgh419</name>
    <dbReference type="NCBI Taxonomy" id="2828009"/>
    <lineage>
        <taxon>Viruses</taxon>
    </lineage>
</organism>
<sequence>MTLEELRAEIEKTEKELGIWKPKKDNTQEKAPN</sequence>
<reference evidence="1" key="1">
    <citation type="journal article" date="2021" name="Proc. Natl. Acad. Sci. U.S.A.">
        <title>A Catalog of Tens of Thousands of Viruses from Human Metagenomes Reveals Hidden Associations with Chronic Diseases.</title>
        <authorList>
            <person name="Tisza M.J."/>
            <person name="Buck C.B."/>
        </authorList>
    </citation>
    <scope>NUCLEOTIDE SEQUENCE</scope>
    <source>
        <strain evidence="1">Ctgh419</strain>
    </source>
</reference>
<name>A0A8S5SL16_9VIRU</name>
<proteinExistence type="predicted"/>
<protein>
    <submittedName>
        <fullName evidence="1">Uncharacterized protein</fullName>
    </submittedName>
</protein>